<reference evidence="2 3" key="1">
    <citation type="journal article" date="2023" name="Sci. Data">
        <title>Genome assembly of the Korean intertidal mud-creeper Batillaria attramentaria.</title>
        <authorList>
            <person name="Patra A.K."/>
            <person name="Ho P.T."/>
            <person name="Jun S."/>
            <person name="Lee S.J."/>
            <person name="Kim Y."/>
            <person name="Won Y.J."/>
        </authorList>
    </citation>
    <scope>NUCLEOTIDE SEQUENCE [LARGE SCALE GENOMIC DNA]</scope>
    <source>
        <strain evidence="2">Wonlab-2016</strain>
    </source>
</reference>
<keyword evidence="3" id="KW-1185">Reference proteome</keyword>
<evidence type="ECO:0000313" key="2">
    <source>
        <dbReference type="EMBL" id="KAK7482971.1"/>
    </source>
</evidence>
<feature type="region of interest" description="Disordered" evidence="1">
    <location>
        <begin position="1"/>
        <end position="33"/>
    </location>
</feature>
<dbReference type="AlphaFoldDB" id="A0ABD0K7P1"/>
<organism evidence="2 3">
    <name type="scientific">Batillaria attramentaria</name>
    <dbReference type="NCBI Taxonomy" id="370345"/>
    <lineage>
        <taxon>Eukaryota</taxon>
        <taxon>Metazoa</taxon>
        <taxon>Spiralia</taxon>
        <taxon>Lophotrochozoa</taxon>
        <taxon>Mollusca</taxon>
        <taxon>Gastropoda</taxon>
        <taxon>Caenogastropoda</taxon>
        <taxon>Sorbeoconcha</taxon>
        <taxon>Cerithioidea</taxon>
        <taxon>Batillariidae</taxon>
        <taxon>Batillaria</taxon>
    </lineage>
</organism>
<evidence type="ECO:0000256" key="1">
    <source>
        <dbReference type="SAM" id="MobiDB-lite"/>
    </source>
</evidence>
<sequence>MVPTDCRLNARSHEGPRGSSTRHAANAPCRRKSRHARASLSGWGTRNGAWAIPFDALRGRHRALISFGSRLKPSADFPITRFSKTDRCWLETRLMGDAR</sequence>
<accession>A0ABD0K7P1</accession>
<proteinExistence type="predicted"/>
<dbReference type="Proteomes" id="UP001519460">
    <property type="component" value="Unassembled WGS sequence"/>
</dbReference>
<protein>
    <submittedName>
        <fullName evidence="2">Uncharacterized protein</fullName>
    </submittedName>
</protein>
<evidence type="ECO:0000313" key="3">
    <source>
        <dbReference type="Proteomes" id="UP001519460"/>
    </source>
</evidence>
<gene>
    <name evidence="2" type="ORF">BaRGS_00025748</name>
</gene>
<dbReference type="EMBL" id="JACVVK020000235">
    <property type="protein sequence ID" value="KAK7482971.1"/>
    <property type="molecule type" value="Genomic_DNA"/>
</dbReference>
<comment type="caution">
    <text evidence="2">The sequence shown here is derived from an EMBL/GenBank/DDBJ whole genome shotgun (WGS) entry which is preliminary data.</text>
</comment>
<name>A0ABD0K7P1_9CAEN</name>